<proteinExistence type="predicted"/>
<evidence type="ECO:0000256" key="1">
    <source>
        <dbReference type="SAM" id="SignalP"/>
    </source>
</evidence>
<comment type="caution">
    <text evidence="2">The sequence shown here is derived from an EMBL/GenBank/DDBJ whole genome shotgun (WGS) entry which is preliminary data.</text>
</comment>
<reference evidence="2 3" key="1">
    <citation type="submission" date="2022-01" db="EMBL/GenBank/DDBJ databases">
        <title>Whole genome-based taxonomy of the Shewanellaceae.</title>
        <authorList>
            <person name="Martin-Rodriguez A.J."/>
        </authorList>
    </citation>
    <scope>NUCLEOTIDE SEQUENCE [LARGE SCALE GENOMIC DNA]</scope>
    <source>
        <strain evidence="2 3">DSM 21332</strain>
    </source>
</reference>
<evidence type="ECO:0000313" key="3">
    <source>
        <dbReference type="Proteomes" id="UP001202831"/>
    </source>
</evidence>
<keyword evidence="1" id="KW-0732">Signal</keyword>
<feature type="signal peptide" evidence="1">
    <location>
        <begin position="1"/>
        <end position="21"/>
    </location>
</feature>
<sequence length="186" mass="20792">MRKIYQSVFFILILSILSGCASMDQSECNHADWLSQGLTDGQSGQPENTYSLYADDCAEFGVSVSVPEYKKGWQQGIAQYCTRDNGWSVGISGGCYQNACPKSLEAEFYSAYQSAHNIHIKQQKIATLGYEIESLGDKLAKSGLSTSERDKLSEERNRKKKEKRNLNFELGLAKDDARRMGFPVGY</sequence>
<dbReference type="PROSITE" id="PS51257">
    <property type="entry name" value="PROKAR_LIPOPROTEIN"/>
    <property type="match status" value="1"/>
</dbReference>
<dbReference type="RefSeq" id="WP_249247614.1">
    <property type="nucleotide sequence ID" value="NZ_JAKIKT010000001.1"/>
</dbReference>
<gene>
    <name evidence="2" type="ORF">L2725_03190</name>
</gene>
<name>A0ABT0N303_9GAMM</name>
<accession>A0ABT0N303</accession>
<organism evidence="2 3">
    <name type="scientific">Shewanella corallii</name>
    <dbReference type="NCBI Taxonomy" id="560080"/>
    <lineage>
        <taxon>Bacteria</taxon>
        <taxon>Pseudomonadati</taxon>
        <taxon>Pseudomonadota</taxon>
        <taxon>Gammaproteobacteria</taxon>
        <taxon>Alteromonadales</taxon>
        <taxon>Shewanellaceae</taxon>
        <taxon>Shewanella</taxon>
    </lineage>
</organism>
<dbReference type="Proteomes" id="UP001202831">
    <property type="component" value="Unassembled WGS sequence"/>
</dbReference>
<keyword evidence="3" id="KW-1185">Reference proteome</keyword>
<dbReference type="EMBL" id="JAKIKT010000001">
    <property type="protein sequence ID" value="MCL2912797.1"/>
    <property type="molecule type" value="Genomic_DNA"/>
</dbReference>
<dbReference type="InterPro" id="IPR021242">
    <property type="entry name" value="DUF2799"/>
</dbReference>
<evidence type="ECO:0000313" key="2">
    <source>
        <dbReference type="EMBL" id="MCL2912797.1"/>
    </source>
</evidence>
<dbReference type="Pfam" id="PF10973">
    <property type="entry name" value="DUF2799"/>
    <property type="match status" value="1"/>
</dbReference>
<protein>
    <submittedName>
        <fullName evidence="2">DUF2799 domain-containing protein</fullName>
    </submittedName>
</protein>
<feature type="chain" id="PRO_5047174948" evidence="1">
    <location>
        <begin position="22"/>
        <end position="186"/>
    </location>
</feature>